<accession>A0A0F9BYG7</accession>
<dbReference type="AlphaFoldDB" id="A0A0F9BYG7"/>
<dbReference type="InterPro" id="IPR004942">
    <property type="entry name" value="Roadblock/LAMTOR2_dom"/>
</dbReference>
<sequence length="70" mass="7324">AILSVSERAVEELARGDLTRILIEGIDGQIILSKAGSNAILCVLVKSGASLGMVFLNIQSVSNKIADLLD</sequence>
<gene>
    <name evidence="2" type="ORF">LCGC14_2390320</name>
</gene>
<protein>
    <recommendedName>
        <fullName evidence="1">Roadblock/LAMTOR2 domain-containing protein</fullName>
    </recommendedName>
</protein>
<reference evidence="2" key="1">
    <citation type="journal article" date="2015" name="Nature">
        <title>Complex archaea that bridge the gap between prokaryotes and eukaryotes.</title>
        <authorList>
            <person name="Spang A."/>
            <person name="Saw J.H."/>
            <person name="Jorgensen S.L."/>
            <person name="Zaremba-Niedzwiedzka K."/>
            <person name="Martijn J."/>
            <person name="Lind A.E."/>
            <person name="van Eijk R."/>
            <person name="Schleper C."/>
            <person name="Guy L."/>
            <person name="Ettema T.J."/>
        </authorList>
    </citation>
    <scope>NUCLEOTIDE SEQUENCE</scope>
</reference>
<dbReference type="EMBL" id="LAZR01035657">
    <property type="protein sequence ID" value="KKL26929.1"/>
    <property type="molecule type" value="Genomic_DNA"/>
</dbReference>
<evidence type="ECO:0000259" key="1">
    <source>
        <dbReference type="Pfam" id="PF03259"/>
    </source>
</evidence>
<dbReference type="Pfam" id="PF03259">
    <property type="entry name" value="Robl_LC7"/>
    <property type="match status" value="1"/>
</dbReference>
<evidence type="ECO:0000313" key="2">
    <source>
        <dbReference type="EMBL" id="KKL26929.1"/>
    </source>
</evidence>
<proteinExistence type="predicted"/>
<dbReference type="Gene3D" id="3.30.450.30">
    <property type="entry name" value="Dynein light chain 2a, cytoplasmic"/>
    <property type="match status" value="1"/>
</dbReference>
<feature type="domain" description="Roadblock/LAMTOR2" evidence="1">
    <location>
        <begin position="2"/>
        <end position="44"/>
    </location>
</feature>
<organism evidence="2">
    <name type="scientific">marine sediment metagenome</name>
    <dbReference type="NCBI Taxonomy" id="412755"/>
    <lineage>
        <taxon>unclassified sequences</taxon>
        <taxon>metagenomes</taxon>
        <taxon>ecological metagenomes</taxon>
    </lineage>
</organism>
<feature type="non-terminal residue" evidence="2">
    <location>
        <position position="1"/>
    </location>
</feature>
<dbReference type="SUPFAM" id="SSF103196">
    <property type="entry name" value="Roadblock/LC7 domain"/>
    <property type="match status" value="1"/>
</dbReference>
<name>A0A0F9BYG7_9ZZZZ</name>
<comment type="caution">
    <text evidence="2">The sequence shown here is derived from an EMBL/GenBank/DDBJ whole genome shotgun (WGS) entry which is preliminary data.</text>
</comment>